<gene>
    <name evidence="2" type="ORF">D915_008406</name>
</gene>
<sequence length="161" mass="18014">MTRAHVTLLGPCFKTGQKDSLPLHHRLWALSKCNKRNRRPNDTEPSPGLHSQATRQPDPEPPARQARPHAQQAAVSDVPHRTEAVGYYTRSTINRTTGYLPSRPSKDTRTLPSRFNRNNQTATSVVVNTLRKCTGKQVRQYPGTHHLMSDSRIPTEAGTCS</sequence>
<feature type="compositionally biased region" description="Low complexity" evidence="1">
    <location>
        <begin position="63"/>
        <end position="74"/>
    </location>
</feature>
<dbReference type="EMBL" id="JXXN02004120">
    <property type="protein sequence ID" value="THD20866.1"/>
    <property type="molecule type" value="Genomic_DNA"/>
</dbReference>
<dbReference type="Proteomes" id="UP000230066">
    <property type="component" value="Unassembled WGS sequence"/>
</dbReference>
<evidence type="ECO:0000313" key="2">
    <source>
        <dbReference type="EMBL" id="THD20866.1"/>
    </source>
</evidence>
<evidence type="ECO:0000313" key="3">
    <source>
        <dbReference type="Proteomes" id="UP000230066"/>
    </source>
</evidence>
<reference evidence="2" key="1">
    <citation type="submission" date="2019-03" db="EMBL/GenBank/DDBJ databases">
        <title>Improved annotation for the trematode Fasciola hepatica.</title>
        <authorList>
            <person name="Choi Y.-J."/>
            <person name="Martin J."/>
            <person name="Mitreva M."/>
        </authorList>
    </citation>
    <scope>NUCLEOTIDE SEQUENCE [LARGE SCALE GENOMIC DNA]</scope>
</reference>
<comment type="caution">
    <text evidence="2">The sequence shown here is derived from an EMBL/GenBank/DDBJ whole genome shotgun (WGS) entry which is preliminary data.</text>
</comment>
<feature type="region of interest" description="Disordered" evidence="1">
    <location>
        <begin position="95"/>
        <end position="115"/>
    </location>
</feature>
<proteinExistence type="predicted"/>
<dbReference type="AlphaFoldDB" id="A0A2H1BZB7"/>
<keyword evidence="3" id="KW-1185">Reference proteome</keyword>
<protein>
    <submittedName>
        <fullName evidence="2">Uncharacterized protein</fullName>
    </submittedName>
</protein>
<organism evidence="2 3">
    <name type="scientific">Fasciola hepatica</name>
    <name type="common">Liver fluke</name>
    <dbReference type="NCBI Taxonomy" id="6192"/>
    <lineage>
        <taxon>Eukaryota</taxon>
        <taxon>Metazoa</taxon>
        <taxon>Spiralia</taxon>
        <taxon>Lophotrochozoa</taxon>
        <taxon>Platyhelminthes</taxon>
        <taxon>Trematoda</taxon>
        <taxon>Digenea</taxon>
        <taxon>Plagiorchiida</taxon>
        <taxon>Echinostomata</taxon>
        <taxon>Echinostomatoidea</taxon>
        <taxon>Fasciolidae</taxon>
        <taxon>Fasciola</taxon>
    </lineage>
</organism>
<feature type="region of interest" description="Disordered" evidence="1">
    <location>
        <begin position="34"/>
        <end position="82"/>
    </location>
</feature>
<accession>A0A2H1BZB7</accession>
<evidence type="ECO:0000256" key="1">
    <source>
        <dbReference type="SAM" id="MobiDB-lite"/>
    </source>
</evidence>
<name>A0A2H1BZB7_FASHE</name>